<dbReference type="GO" id="GO:0003677">
    <property type="term" value="F:DNA binding"/>
    <property type="evidence" value="ECO:0007669"/>
    <property type="project" value="UniProtKB-KW"/>
</dbReference>
<dbReference type="AlphaFoldDB" id="A0A023WYY0"/>
<evidence type="ECO:0000313" key="12">
    <source>
        <dbReference type="Proteomes" id="UP000025238"/>
    </source>
</evidence>
<dbReference type="KEGG" id="pstu:UIB01_22270"/>
<feature type="domain" description="Probable transposase IS891/IS1136/IS1341" evidence="8">
    <location>
        <begin position="168"/>
        <end position="282"/>
    </location>
</feature>
<evidence type="ECO:0000256" key="3">
    <source>
        <dbReference type="ARBA" id="ARBA00022578"/>
    </source>
</evidence>
<dbReference type="GO" id="GO:0006310">
    <property type="term" value="P:DNA recombination"/>
    <property type="evidence" value="ECO:0007669"/>
    <property type="project" value="UniProtKB-KW"/>
</dbReference>
<protein>
    <submittedName>
        <fullName evidence="11">Cytosine methyltransferase</fullName>
    </submittedName>
</protein>
<feature type="domain" description="Cas12f1-like TNB" evidence="9">
    <location>
        <begin position="310"/>
        <end position="376"/>
    </location>
</feature>
<dbReference type="GO" id="GO:0032196">
    <property type="term" value="P:transposition"/>
    <property type="evidence" value="ECO:0007669"/>
    <property type="project" value="UniProtKB-KW"/>
</dbReference>
<comment type="similarity">
    <text evidence="2">In the N-terminal section; belongs to the transposase 2 family.</text>
</comment>
<evidence type="ECO:0000259" key="8">
    <source>
        <dbReference type="Pfam" id="PF01385"/>
    </source>
</evidence>
<keyword evidence="4" id="KW-0479">Metal-binding</keyword>
<accession>A0A023WYY0</accession>
<gene>
    <name evidence="11" type="ORF">UIB01_22270</name>
</gene>
<keyword evidence="11" id="KW-0489">Methyltransferase</keyword>
<dbReference type="EMBL" id="CP007510">
    <property type="protein sequence ID" value="AHY45156.1"/>
    <property type="molecule type" value="Genomic_DNA"/>
</dbReference>
<keyword evidence="7" id="KW-0233">DNA recombination</keyword>
<comment type="similarity">
    <text evidence="1">In the C-terminal section; belongs to the transposase 35 family.</text>
</comment>
<keyword evidence="11" id="KW-0614">Plasmid</keyword>
<dbReference type="InterPro" id="IPR021027">
    <property type="entry name" value="Transposase_put_HTH"/>
</dbReference>
<keyword evidence="5" id="KW-0862">Zinc</keyword>
<dbReference type="PATRIC" id="fig|316.97.peg.4457"/>
<dbReference type="Pfam" id="PF01385">
    <property type="entry name" value="OrfB_IS605"/>
    <property type="match status" value="1"/>
</dbReference>
<evidence type="ECO:0000256" key="2">
    <source>
        <dbReference type="ARBA" id="ARBA00011044"/>
    </source>
</evidence>
<keyword evidence="11" id="KW-0808">Transferase</keyword>
<evidence type="ECO:0000256" key="5">
    <source>
        <dbReference type="ARBA" id="ARBA00022833"/>
    </source>
</evidence>
<evidence type="ECO:0000256" key="7">
    <source>
        <dbReference type="ARBA" id="ARBA00023172"/>
    </source>
</evidence>
<geneLocation type="plasmid" evidence="11 12">
    <name>pLIB119</name>
</geneLocation>
<dbReference type="NCBIfam" id="NF040570">
    <property type="entry name" value="guided_TnpB"/>
    <property type="match status" value="1"/>
</dbReference>
<keyword evidence="3" id="KW-0815">Transposition</keyword>
<name>A0A023WYY0_STUST</name>
<dbReference type="PANTHER" id="PTHR30405">
    <property type="entry name" value="TRANSPOSASE"/>
    <property type="match status" value="1"/>
</dbReference>
<dbReference type="InterPro" id="IPR010095">
    <property type="entry name" value="Cas12f1-like_TNB"/>
</dbReference>
<dbReference type="GO" id="GO:0008168">
    <property type="term" value="F:methyltransferase activity"/>
    <property type="evidence" value="ECO:0007669"/>
    <property type="project" value="UniProtKB-KW"/>
</dbReference>
<evidence type="ECO:0000313" key="11">
    <source>
        <dbReference type="EMBL" id="AHY45156.1"/>
    </source>
</evidence>
<dbReference type="InterPro" id="IPR001959">
    <property type="entry name" value="Transposase"/>
</dbReference>
<dbReference type="Pfam" id="PF12323">
    <property type="entry name" value="HTH_OrfB_IS605"/>
    <property type="match status" value="1"/>
</dbReference>
<evidence type="ECO:0000256" key="4">
    <source>
        <dbReference type="ARBA" id="ARBA00022723"/>
    </source>
</evidence>
<proteinExistence type="inferred from homology"/>
<dbReference type="GO" id="GO:0032259">
    <property type="term" value="P:methylation"/>
    <property type="evidence" value="ECO:0007669"/>
    <property type="project" value="UniProtKB-KW"/>
</dbReference>
<dbReference type="Proteomes" id="UP000025238">
    <property type="component" value="Plasmid pLIB119"/>
</dbReference>
<organism evidence="11 12">
    <name type="scientific">Stutzerimonas stutzeri</name>
    <name type="common">Pseudomonas stutzeri</name>
    <dbReference type="NCBI Taxonomy" id="316"/>
    <lineage>
        <taxon>Bacteria</taxon>
        <taxon>Pseudomonadati</taxon>
        <taxon>Pseudomonadota</taxon>
        <taxon>Gammaproteobacteria</taxon>
        <taxon>Pseudomonadales</taxon>
        <taxon>Pseudomonadaceae</taxon>
        <taxon>Stutzerimonas</taxon>
    </lineage>
</organism>
<evidence type="ECO:0000259" key="10">
    <source>
        <dbReference type="Pfam" id="PF12323"/>
    </source>
</evidence>
<evidence type="ECO:0000256" key="6">
    <source>
        <dbReference type="ARBA" id="ARBA00023125"/>
    </source>
</evidence>
<dbReference type="InterPro" id="IPR051399">
    <property type="entry name" value="RNA-guided_DNA_endo/Transpos"/>
</dbReference>
<dbReference type="GO" id="GO:0046872">
    <property type="term" value="F:metal ion binding"/>
    <property type="evidence" value="ECO:0007669"/>
    <property type="project" value="UniProtKB-KW"/>
</dbReference>
<dbReference type="PANTHER" id="PTHR30405:SF25">
    <property type="entry name" value="RNA-GUIDED DNA ENDONUCLEASE INSQ-RELATED"/>
    <property type="match status" value="1"/>
</dbReference>
<dbReference type="Pfam" id="PF07282">
    <property type="entry name" value="Cas12f1-like_TNB"/>
    <property type="match status" value="1"/>
</dbReference>
<reference evidence="11 12" key="1">
    <citation type="submission" date="2014-03" db="EMBL/GenBank/DDBJ databases">
        <title>Complete genome sequence of Pseudomonas stutzeri 19SMN4.</title>
        <authorList>
            <person name="Brunet-Galmes I."/>
            <person name="Nogales B."/>
            <person name="Busquets A."/>
            <person name="Pena A."/>
            <person name="Gomila M."/>
            <person name="Garcia-Valdes E."/>
            <person name="Lalucat J."/>
            <person name="Bennasar A."/>
            <person name="Bosch R."/>
        </authorList>
    </citation>
    <scope>NUCLEOTIDE SEQUENCE [LARGE SCALE GENOMIC DNA]</scope>
    <source>
        <strain evidence="11 12">19SMN4</strain>
        <plasmid evidence="12">Plasmid pLIB119</plasmid>
    </source>
</reference>
<evidence type="ECO:0000256" key="1">
    <source>
        <dbReference type="ARBA" id="ARBA00008761"/>
    </source>
</evidence>
<keyword evidence="6" id="KW-0238">DNA-binding</keyword>
<sequence>MIIRQGFKYRLDTSEAQSARLRVLCGHARFVWNHALARCNEALATEGQFVPRYETMAKWITAWKRNPDTEWLKEAYTDNLQQKLKDLDTAWQRYFKKVADAGRPQFKKKGRCRDSVRFVNFAKYCALQGSRVKLPAGIGWVRFRQSRAILGEIKNCTVGYEAGHWFISFQTEREVDRPLLQATGAVGIDMGIERFATLSDGSYTAPLNSFKRHQEALRKAQQAMSRKTKFSSNWKRAKARVQHIHHRIANVRRDYLHKASTTISKNHAMVCIEDLKVSNMSASAAGTAEQPGRNVRAKSGLNKAILDQGWFEFRRQLDYKLAWNGGWLIAVPARNTSRTCPICDHVSPDNRKTQAQFLCVQCGYAQNADVVGAINVLRRGEALLSNEGPDLARLACEVNGAVRPSAAGTCWPSNRLNA</sequence>
<feature type="domain" description="Transposase putative helix-turn-helix" evidence="10">
    <location>
        <begin position="1"/>
        <end position="47"/>
    </location>
</feature>
<evidence type="ECO:0000259" key="9">
    <source>
        <dbReference type="Pfam" id="PF07282"/>
    </source>
</evidence>